<dbReference type="Pfam" id="PF00533">
    <property type="entry name" value="BRCT"/>
    <property type="match status" value="1"/>
</dbReference>
<dbReference type="InterPro" id="IPR001357">
    <property type="entry name" value="BRCT_dom"/>
</dbReference>
<dbReference type="GO" id="GO:0051213">
    <property type="term" value="F:dioxygenase activity"/>
    <property type="evidence" value="ECO:0007669"/>
    <property type="project" value="UniProtKB-KW"/>
</dbReference>
<dbReference type="EC" id="6.5.1.2" evidence="2 14"/>
<dbReference type="FunFam" id="1.10.150.20:FF:000006">
    <property type="entry name" value="DNA ligase"/>
    <property type="match status" value="1"/>
</dbReference>
<dbReference type="InterPro" id="IPR004149">
    <property type="entry name" value="Znf_DNAligase_C4"/>
</dbReference>
<dbReference type="Gene3D" id="2.40.50.140">
    <property type="entry name" value="Nucleic acid-binding proteins"/>
    <property type="match status" value="1"/>
</dbReference>
<dbReference type="Gene3D" id="1.10.150.20">
    <property type="entry name" value="5' to 3' exonuclease, C-terminal subdomain"/>
    <property type="match status" value="2"/>
</dbReference>
<evidence type="ECO:0000256" key="11">
    <source>
        <dbReference type="ARBA" id="ARBA00023204"/>
    </source>
</evidence>
<evidence type="ECO:0000313" key="17">
    <source>
        <dbReference type="Proteomes" id="UP000052020"/>
    </source>
</evidence>
<evidence type="ECO:0000256" key="6">
    <source>
        <dbReference type="ARBA" id="ARBA00022723"/>
    </source>
</evidence>
<dbReference type="Gene3D" id="3.30.470.30">
    <property type="entry name" value="DNA ligase/mRNA capping enzyme"/>
    <property type="match status" value="1"/>
</dbReference>
<organism evidence="16 17">
    <name type="scientific">candidate division KD3-62 bacterium DG_56</name>
    <dbReference type="NCBI Taxonomy" id="1704032"/>
    <lineage>
        <taxon>Bacteria</taxon>
        <taxon>candidate division KD3-62</taxon>
    </lineage>
</organism>
<feature type="binding site" evidence="14">
    <location>
        <begin position="40"/>
        <end position="44"/>
    </location>
    <ligand>
        <name>NAD(+)</name>
        <dbReference type="ChEBI" id="CHEBI:57540"/>
    </ligand>
</feature>
<comment type="caution">
    <text evidence="14">Lacks conserved residue(s) required for the propagation of feature annotation.</text>
</comment>
<feature type="binding site" evidence="14">
    <location>
        <position position="146"/>
    </location>
    <ligand>
        <name>NAD(+)</name>
        <dbReference type="ChEBI" id="CHEBI:57540"/>
    </ligand>
</feature>
<sequence length="678" mass="74679">MARRSGKARVDHAVRAAELRQEIERHNYLYCVLDRPEISDAEYDRLFRELVALEAEHPEFVTSDSPTQRVGAPPVEEFGTVRHRQPMLSLGNAFEADELWAFDARVKRILELSDDTDVDYVCEPKIDGLACTLTYEDGALITGATRGDGTTGEDITTNLRTIKSIPLRLRVEDPAPLIEIRGEVYLSFAEFRRINRQRKEQGEPLFANPRNAAAGSVRQLDSSITARRHLDFFSYALGHLEGRSFERHWEVLEFLRQAGFRVNPGSERCAGMAAVIEYCQESEGGRRDLDYAMDGVVVKVDSIAWQRTLGQVSRSPRWAIAYKYAPEQATTVVRAIDVGIGRTGAVTPIAVMDPVEVSGSTVQHATLHNEDQVRRLDVKLGDTVIIQKAGEVIPEVVSVVAKRRSGSESEWSMPKTCPVCGAEIIRPQGEAVARCTGVACSAQINGRIQHFASRAAMDIDGLGPAIANQLIERGLVRDPADLYYVKKEHLLDLERMADKSASNLLAAIEASKRRPLSRLIYGLGIRHVGDHVADVLAEHFGSLERLRGASEQELSDVPEVGPVIAASVAAFFRQRQTAAMLKKLADAGVTAEAPAVPAGDRPLEGKTFVFTGVLSMPRAEAERIITRLGARATSSVSKTTDFVVVGEEPGSKYEKAKKLGITILEEQQFQDLVRRYGG</sequence>
<keyword evidence="16" id="KW-0560">Oxidoreductase</keyword>
<keyword evidence="14" id="KW-0464">Manganese</keyword>
<keyword evidence="10 14" id="KW-0520">NAD</keyword>
<dbReference type="FunFam" id="1.10.150.20:FF:000007">
    <property type="entry name" value="DNA ligase"/>
    <property type="match status" value="1"/>
</dbReference>
<dbReference type="InterPro" id="IPR004150">
    <property type="entry name" value="NAD_DNA_ligase_OB"/>
</dbReference>
<feature type="binding site" evidence="14">
    <location>
        <begin position="89"/>
        <end position="90"/>
    </location>
    <ligand>
        <name>NAD(+)</name>
        <dbReference type="ChEBI" id="CHEBI:57540"/>
    </ligand>
</feature>
<dbReference type="Gene3D" id="1.10.287.610">
    <property type="entry name" value="Helix hairpin bin"/>
    <property type="match status" value="1"/>
</dbReference>
<keyword evidence="9 14" id="KW-0460">Magnesium</keyword>
<dbReference type="Pfam" id="PF12826">
    <property type="entry name" value="HHH_2"/>
    <property type="match status" value="1"/>
</dbReference>
<dbReference type="FunFam" id="3.30.470.30:FF:000001">
    <property type="entry name" value="DNA ligase"/>
    <property type="match status" value="1"/>
</dbReference>
<keyword evidence="7 14" id="KW-0227">DNA damage</keyword>
<dbReference type="SUPFAM" id="SSF52113">
    <property type="entry name" value="BRCT domain"/>
    <property type="match status" value="1"/>
</dbReference>
<dbReference type="Proteomes" id="UP000052020">
    <property type="component" value="Unassembled WGS sequence"/>
</dbReference>
<feature type="active site" description="N6-AMP-lysine intermediate" evidence="14">
    <location>
        <position position="125"/>
    </location>
</feature>
<dbReference type="PATRIC" id="fig|1704032.3.peg.586"/>
<dbReference type="InterPro" id="IPR013840">
    <property type="entry name" value="DNAligase_N"/>
</dbReference>
<proteinExistence type="inferred from homology"/>
<feature type="binding site" evidence="14">
    <location>
        <position position="299"/>
    </location>
    <ligand>
        <name>NAD(+)</name>
        <dbReference type="ChEBI" id="CHEBI:57540"/>
    </ligand>
</feature>
<reference evidence="16 17" key="1">
    <citation type="journal article" date="2015" name="Microbiome">
        <title>Genomic resolution of linkages in carbon, nitrogen, and sulfur cycling among widespread estuary sediment bacteria.</title>
        <authorList>
            <person name="Baker B.J."/>
            <person name="Lazar C.S."/>
            <person name="Teske A.P."/>
            <person name="Dick G.J."/>
        </authorList>
    </citation>
    <scope>NUCLEOTIDE SEQUENCE [LARGE SCALE GENOMIC DNA]</scope>
    <source>
        <strain evidence="16">DG_56</strain>
    </source>
</reference>
<dbReference type="PROSITE" id="PS01055">
    <property type="entry name" value="DNA_LIGASE_N1"/>
    <property type="match status" value="1"/>
</dbReference>
<evidence type="ECO:0000256" key="8">
    <source>
        <dbReference type="ARBA" id="ARBA00022833"/>
    </source>
</evidence>
<keyword evidence="11 14" id="KW-0234">DNA repair</keyword>
<dbReference type="Pfam" id="PF01653">
    <property type="entry name" value="DNA_ligase_aden"/>
    <property type="match status" value="1"/>
</dbReference>
<evidence type="ECO:0000256" key="4">
    <source>
        <dbReference type="ARBA" id="ARBA00022598"/>
    </source>
</evidence>
<evidence type="ECO:0000256" key="14">
    <source>
        <dbReference type="HAMAP-Rule" id="MF_01588"/>
    </source>
</evidence>
<dbReference type="EMBL" id="LIZY01000082">
    <property type="protein sequence ID" value="KPJ63506.1"/>
    <property type="molecule type" value="Genomic_DNA"/>
</dbReference>
<comment type="function">
    <text evidence="1 14">DNA ligase that catalyzes the formation of phosphodiester linkages between 5'-phosphoryl and 3'-hydroxyl groups in double-stranded DNA using NAD as a coenzyme and as the energy source for the reaction. It is essential for DNA replication and repair of damaged DNA.</text>
</comment>
<dbReference type="SMART" id="SM00278">
    <property type="entry name" value="HhH1"/>
    <property type="match status" value="3"/>
</dbReference>
<evidence type="ECO:0000256" key="3">
    <source>
        <dbReference type="ARBA" id="ARBA00013308"/>
    </source>
</evidence>
<evidence type="ECO:0000256" key="1">
    <source>
        <dbReference type="ARBA" id="ARBA00004067"/>
    </source>
</evidence>
<keyword evidence="4 14" id="KW-0436">Ligase</keyword>
<comment type="catalytic activity">
    <reaction evidence="12 14">
        <text>NAD(+) + (deoxyribonucleotide)n-3'-hydroxyl + 5'-phospho-(deoxyribonucleotide)m = (deoxyribonucleotide)n+m + AMP + beta-nicotinamide D-nucleotide.</text>
        <dbReference type="EC" id="6.5.1.2"/>
    </reaction>
</comment>
<dbReference type="FunFam" id="1.10.287.610:FF:000002">
    <property type="entry name" value="DNA ligase"/>
    <property type="match status" value="1"/>
</dbReference>
<dbReference type="GO" id="GO:0005829">
    <property type="term" value="C:cytosol"/>
    <property type="evidence" value="ECO:0007669"/>
    <property type="project" value="TreeGrafter"/>
</dbReference>
<evidence type="ECO:0000256" key="12">
    <source>
        <dbReference type="ARBA" id="ARBA00034005"/>
    </source>
</evidence>
<dbReference type="PANTHER" id="PTHR23389:SF9">
    <property type="entry name" value="DNA LIGASE"/>
    <property type="match status" value="1"/>
</dbReference>
<protein>
    <recommendedName>
        <fullName evidence="3 14">DNA ligase</fullName>
        <ecNumber evidence="2 14">6.5.1.2</ecNumber>
    </recommendedName>
    <alternativeName>
        <fullName evidence="14">Polydeoxyribonucleotide synthase [NAD(+)]</fullName>
    </alternativeName>
</protein>
<dbReference type="SMART" id="SM00292">
    <property type="entry name" value="BRCT"/>
    <property type="match status" value="1"/>
</dbReference>
<dbReference type="InterPro" id="IPR018239">
    <property type="entry name" value="DNA_ligase_AS"/>
</dbReference>
<feature type="binding site" evidence="14">
    <location>
        <position position="123"/>
    </location>
    <ligand>
        <name>NAD(+)</name>
        <dbReference type="ChEBI" id="CHEBI:57540"/>
    </ligand>
</feature>
<comment type="caution">
    <text evidence="16">The sequence shown here is derived from an EMBL/GenBank/DDBJ whole genome shotgun (WGS) entry which is preliminary data.</text>
</comment>
<dbReference type="InterPro" id="IPR003583">
    <property type="entry name" value="Hlx-hairpin-Hlx_DNA-bd_motif"/>
</dbReference>
<keyword evidence="16" id="KW-0223">Dioxygenase</keyword>
<dbReference type="InterPro" id="IPR041663">
    <property type="entry name" value="DisA/LigA_HHH"/>
</dbReference>
<evidence type="ECO:0000256" key="7">
    <source>
        <dbReference type="ARBA" id="ARBA00022763"/>
    </source>
</evidence>
<feature type="binding site" evidence="14">
    <location>
        <position position="323"/>
    </location>
    <ligand>
        <name>NAD(+)</name>
        <dbReference type="ChEBI" id="CHEBI:57540"/>
    </ligand>
</feature>
<dbReference type="InterPro" id="IPR013839">
    <property type="entry name" value="DNAligase_adenylation"/>
</dbReference>
<feature type="binding site" evidence="14">
    <location>
        <position position="440"/>
    </location>
    <ligand>
        <name>Zn(2+)</name>
        <dbReference type="ChEBI" id="CHEBI:29105"/>
    </ligand>
</feature>
<feature type="binding site" evidence="14">
    <location>
        <position position="420"/>
    </location>
    <ligand>
        <name>Zn(2+)</name>
        <dbReference type="ChEBI" id="CHEBI:29105"/>
    </ligand>
</feature>
<keyword evidence="5 14" id="KW-0235">DNA replication</keyword>
<name>A0A0S7XLZ5_9BACT</name>
<accession>A0A0S7XLZ5</accession>
<dbReference type="InterPro" id="IPR012340">
    <property type="entry name" value="NA-bd_OB-fold"/>
</dbReference>
<dbReference type="SUPFAM" id="SSF47781">
    <property type="entry name" value="RuvA domain 2-like"/>
    <property type="match status" value="1"/>
</dbReference>
<dbReference type="InterPro" id="IPR010994">
    <property type="entry name" value="RuvA_2-like"/>
</dbReference>
<dbReference type="SMART" id="SM00532">
    <property type="entry name" value="LIGANc"/>
    <property type="match status" value="1"/>
</dbReference>
<dbReference type="GO" id="GO:0046872">
    <property type="term" value="F:metal ion binding"/>
    <property type="evidence" value="ECO:0007669"/>
    <property type="project" value="UniProtKB-KW"/>
</dbReference>
<evidence type="ECO:0000256" key="10">
    <source>
        <dbReference type="ARBA" id="ARBA00023027"/>
    </source>
</evidence>
<dbReference type="PANTHER" id="PTHR23389">
    <property type="entry name" value="CHROMOSOME TRANSMISSION FIDELITY FACTOR 18"/>
    <property type="match status" value="1"/>
</dbReference>
<dbReference type="NCBIfam" id="TIGR00575">
    <property type="entry name" value="dnlj"/>
    <property type="match status" value="1"/>
</dbReference>
<dbReference type="AlphaFoldDB" id="A0A0S7XLZ5"/>
<dbReference type="CDD" id="cd00114">
    <property type="entry name" value="LIGANc"/>
    <property type="match status" value="1"/>
</dbReference>
<dbReference type="SUPFAM" id="SSF50249">
    <property type="entry name" value="Nucleic acid-binding proteins"/>
    <property type="match status" value="1"/>
</dbReference>
<comment type="cofactor">
    <cofactor evidence="14">
        <name>Mg(2+)</name>
        <dbReference type="ChEBI" id="CHEBI:18420"/>
    </cofactor>
    <cofactor evidence="14">
        <name>Mn(2+)</name>
        <dbReference type="ChEBI" id="CHEBI:29035"/>
    </cofactor>
</comment>
<keyword evidence="6 14" id="KW-0479">Metal-binding</keyword>
<dbReference type="CDD" id="cd17748">
    <property type="entry name" value="BRCT_DNA_ligase_like"/>
    <property type="match status" value="1"/>
</dbReference>
<keyword evidence="8 14" id="KW-0862">Zinc</keyword>
<feature type="binding site" evidence="14">
    <location>
        <position position="183"/>
    </location>
    <ligand>
        <name>NAD(+)</name>
        <dbReference type="ChEBI" id="CHEBI:57540"/>
    </ligand>
</feature>
<dbReference type="GO" id="GO:0003677">
    <property type="term" value="F:DNA binding"/>
    <property type="evidence" value="ECO:0007669"/>
    <property type="project" value="InterPro"/>
</dbReference>
<evidence type="ECO:0000256" key="5">
    <source>
        <dbReference type="ARBA" id="ARBA00022705"/>
    </source>
</evidence>
<evidence type="ECO:0000256" key="2">
    <source>
        <dbReference type="ARBA" id="ARBA00012722"/>
    </source>
</evidence>
<dbReference type="NCBIfam" id="NF005932">
    <property type="entry name" value="PRK07956.1"/>
    <property type="match status" value="1"/>
</dbReference>
<feature type="binding site" evidence="14">
    <location>
        <position position="417"/>
    </location>
    <ligand>
        <name>Zn(2+)</name>
        <dbReference type="ChEBI" id="CHEBI:29105"/>
    </ligand>
</feature>
<comment type="similarity">
    <text evidence="13 14">Belongs to the NAD-dependent DNA ligase family. LigA subfamily.</text>
</comment>
<evidence type="ECO:0000256" key="13">
    <source>
        <dbReference type="ARBA" id="ARBA00060881"/>
    </source>
</evidence>
<dbReference type="Pfam" id="PF03120">
    <property type="entry name" value="OB_DNA_ligase"/>
    <property type="match status" value="1"/>
</dbReference>
<dbReference type="SUPFAM" id="SSF56091">
    <property type="entry name" value="DNA ligase/mRNA capping enzyme, catalytic domain"/>
    <property type="match status" value="1"/>
</dbReference>
<dbReference type="PIRSF" id="PIRSF001604">
    <property type="entry name" value="LigA"/>
    <property type="match status" value="1"/>
</dbReference>
<dbReference type="InterPro" id="IPR036420">
    <property type="entry name" value="BRCT_dom_sf"/>
</dbReference>
<dbReference type="GO" id="GO:0003911">
    <property type="term" value="F:DNA ligase (NAD+) activity"/>
    <property type="evidence" value="ECO:0007669"/>
    <property type="project" value="UniProtKB-UniRule"/>
</dbReference>
<dbReference type="FunFam" id="2.40.50.140:FF:000012">
    <property type="entry name" value="DNA ligase"/>
    <property type="match status" value="1"/>
</dbReference>
<dbReference type="Pfam" id="PF14520">
    <property type="entry name" value="HHH_5"/>
    <property type="match status" value="1"/>
</dbReference>
<dbReference type="InterPro" id="IPR001679">
    <property type="entry name" value="DNA_ligase"/>
</dbReference>
<dbReference type="Gene3D" id="6.20.10.30">
    <property type="match status" value="1"/>
</dbReference>
<evidence type="ECO:0000313" key="16">
    <source>
        <dbReference type="EMBL" id="KPJ63506.1"/>
    </source>
</evidence>
<dbReference type="HAMAP" id="MF_01588">
    <property type="entry name" value="DNA_ligase_A"/>
    <property type="match status" value="1"/>
</dbReference>
<evidence type="ECO:0000256" key="9">
    <source>
        <dbReference type="ARBA" id="ARBA00022842"/>
    </source>
</evidence>
<feature type="domain" description="BRCT" evidence="15">
    <location>
        <begin position="598"/>
        <end position="675"/>
    </location>
</feature>
<dbReference type="GO" id="GO:0006260">
    <property type="term" value="P:DNA replication"/>
    <property type="evidence" value="ECO:0007669"/>
    <property type="project" value="UniProtKB-KW"/>
</dbReference>
<dbReference type="Pfam" id="PF03119">
    <property type="entry name" value="DNA_ligase_ZBD"/>
    <property type="match status" value="1"/>
</dbReference>
<dbReference type="GO" id="GO:0006281">
    <property type="term" value="P:DNA repair"/>
    <property type="evidence" value="ECO:0007669"/>
    <property type="project" value="UniProtKB-KW"/>
</dbReference>
<dbReference type="PROSITE" id="PS50172">
    <property type="entry name" value="BRCT"/>
    <property type="match status" value="1"/>
</dbReference>
<gene>
    <name evidence="14" type="primary">ligA</name>
    <name evidence="16" type="ORF">AMK68_03780</name>
</gene>
<evidence type="ECO:0000259" key="15">
    <source>
        <dbReference type="PROSITE" id="PS50172"/>
    </source>
</evidence>
<dbReference type="Gene3D" id="3.40.50.10190">
    <property type="entry name" value="BRCT domain"/>
    <property type="match status" value="1"/>
</dbReference>